<dbReference type="Proteomes" id="UP000018372">
    <property type="component" value="Unassembled WGS sequence"/>
</dbReference>
<sequence>MKEQFSCQETKSLWGRRLLQSVPITLSLFVTIGSTAELMAANVVESAVSQQVAQFSGSVVDVNGEPLIGVNVLEKGTTNGTITDFDGKFTLNLSSPNAVLVFSYIGYVTQEISAKNQNELKVVLKEDAEKLDEVVVIGYGAVRKADVAGAVAVLDNKSFKDQPITQVSDALQGRVSGVQVEKVVYLEEA</sequence>
<evidence type="ECO:0008006" key="3">
    <source>
        <dbReference type="Google" id="ProtNLM"/>
    </source>
</evidence>
<dbReference type="FunFam" id="2.60.40.1120:FF:000003">
    <property type="entry name" value="Outer membrane protein Omp121"/>
    <property type="match status" value="1"/>
</dbReference>
<comment type="caution">
    <text evidence="1">The sequence shown here is derived from an EMBL/GenBank/DDBJ whole genome shotgun (WGS) entry which is preliminary data.</text>
</comment>
<evidence type="ECO:0000313" key="2">
    <source>
        <dbReference type="Proteomes" id="UP000018372"/>
    </source>
</evidence>
<name>R5V844_9BACT</name>
<dbReference type="Gene3D" id="2.60.40.1120">
    <property type="entry name" value="Carboxypeptidase-like, regulatory domain"/>
    <property type="match status" value="1"/>
</dbReference>
<dbReference type="InterPro" id="IPR008969">
    <property type="entry name" value="CarboxyPept-like_regulatory"/>
</dbReference>
<proteinExistence type="predicted"/>
<organism evidence="1 2">
    <name type="scientific">Phocaeicola plebeius CAG:211</name>
    <dbReference type="NCBI Taxonomy" id="1263052"/>
    <lineage>
        <taxon>Bacteria</taxon>
        <taxon>Pseudomonadati</taxon>
        <taxon>Bacteroidota</taxon>
        <taxon>Bacteroidia</taxon>
        <taxon>Bacteroidales</taxon>
        <taxon>Bacteroidaceae</taxon>
        <taxon>Phocaeicola</taxon>
    </lineage>
</organism>
<dbReference type="SUPFAM" id="SSF49464">
    <property type="entry name" value="Carboxypeptidase regulatory domain-like"/>
    <property type="match status" value="1"/>
</dbReference>
<dbReference type="AlphaFoldDB" id="R5V844"/>
<protein>
    <recommendedName>
        <fullName evidence="3">SusC/RagA family TonB-linked outer membrane protein</fullName>
    </recommendedName>
</protein>
<accession>R5V844</accession>
<dbReference type="EMBL" id="CBAT010000064">
    <property type="protein sequence ID" value="CCZ86758.1"/>
    <property type="molecule type" value="Genomic_DNA"/>
</dbReference>
<evidence type="ECO:0000313" key="1">
    <source>
        <dbReference type="EMBL" id="CCZ86758.1"/>
    </source>
</evidence>
<gene>
    <name evidence="1" type="ORF">BN536_01608</name>
</gene>
<reference evidence="1" key="1">
    <citation type="submission" date="2012-11" db="EMBL/GenBank/DDBJ databases">
        <title>Dependencies among metagenomic species, viruses, plasmids and units of genetic variation.</title>
        <authorList>
            <person name="Nielsen H.B."/>
            <person name="Almeida M."/>
            <person name="Juncker A.S."/>
            <person name="Rasmussen S."/>
            <person name="Li J."/>
            <person name="Sunagawa S."/>
            <person name="Plichta D."/>
            <person name="Gautier L."/>
            <person name="Le Chatelier E."/>
            <person name="Peletier E."/>
            <person name="Bonde I."/>
            <person name="Nielsen T."/>
            <person name="Manichanh C."/>
            <person name="Arumugam M."/>
            <person name="Batto J."/>
            <person name="Santos M.B.Q.D."/>
            <person name="Blom N."/>
            <person name="Borruel N."/>
            <person name="Burgdorf K.S."/>
            <person name="Boumezbeur F."/>
            <person name="Casellas F."/>
            <person name="Dore J."/>
            <person name="Guarner F."/>
            <person name="Hansen T."/>
            <person name="Hildebrand F."/>
            <person name="Kaas R.S."/>
            <person name="Kennedy S."/>
            <person name="Kristiansen K."/>
            <person name="Kultima J.R."/>
            <person name="Leonard P."/>
            <person name="Levenez F."/>
            <person name="Lund O."/>
            <person name="Moumen B."/>
            <person name="Le Paslier D."/>
            <person name="Pons N."/>
            <person name="Pedersen O."/>
            <person name="Prifti E."/>
            <person name="Qin J."/>
            <person name="Raes J."/>
            <person name="Tap J."/>
            <person name="Tims S."/>
            <person name="Ussery D.W."/>
            <person name="Yamada T."/>
            <person name="MetaHit consortium"/>
            <person name="Renault P."/>
            <person name="Sicheritz-Ponten T."/>
            <person name="Bork P."/>
            <person name="Wang J."/>
            <person name="Brunak S."/>
            <person name="Ehrlich S.D."/>
        </authorList>
    </citation>
    <scope>NUCLEOTIDE SEQUENCE [LARGE SCALE GENOMIC DNA]</scope>
</reference>
<dbReference type="InterPro" id="IPR037066">
    <property type="entry name" value="Plug_dom_sf"/>
</dbReference>
<dbReference type="SUPFAM" id="SSF56935">
    <property type="entry name" value="Porins"/>
    <property type="match status" value="1"/>
</dbReference>
<dbReference type="Gene3D" id="2.170.130.10">
    <property type="entry name" value="TonB-dependent receptor, plug domain"/>
    <property type="match status" value="1"/>
</dbReference>
<dbReference type="Pfam" id="PF13715">
    <property type="entry name" value="CarbopepD_reg_2"/>
    <property type="match status" value="1"/>
</dbReference>